<dbReference type="InterPro" id="IPR005563">
    <property type="entry name" value="A_protein"/>
</dbReference>
<dbReference type="GO" id="GO:0039666">
    <property type="term" value="P:virion attachment to host cell pilus"/>
    <property type="evidence" value="ECO:0007669"/>
    <property type="project" value="UniProtKB-KW"/>
</dbReference>
<organism evidence="8">
    <name type="scientific">Leviviridae sp</name>
    <dbReference type="NCBI Taxonomy" id="2027243"/>
    <lineage>
        <taxon>Viruses</taxon>
        <taxon>Riboviria</taxon>
        <taxon>Orthornavirae</taxon>
        <taxon>Lenarviricota</taxon>
        <taxon>Leviviricetes</taxon>
        <taxon>Norzivirales</taxon>
        <taxon>Fiersviridae</taxon>
    </lineage>
</organism>
<dbReference type="EMBL" id="MN034746">
    <property type="protein sequence ID" value="QDH89309.1"/>
    <property type="molecule type" value="Genomic_RNA"/>
</dbReference>
<evidence type="ECO:0000256" key="3">
    <source>
        <dbReference type="ARBA" id="ARBA00022804"/>
    </source>
</evidence>
<protein>
    <submittedName>
        <fullName evidence="8">Uncharacterized protein</fullName>
    </submittedName>
</protein>
<comment type="similarity">
    <text evidence="7">Belongs to the Leviviricetes maturation protein family.</text>
</comment>
<dbReference type="Pfam" id="PF03863">
    <property type="entry name" value="Phage_mat-A"/>
    <property type="match status" value="1"/>
</dbReference>
<evidence type="ECO:0000256" key="4">
    <source>
        <dbReference type="ARBA" id="ARBA00022844"/>
    </source>
</evidence>
<keyword evidence="6" id="KW-1160">Virus entry into host cell</keyword>
<reference evidence="8" key="1">
    <citation type="submission" date="2019-05" db="EMBL/GenBank/DDBJ databases">
        <title>Metatranscriptomic reconstruction reveals RNA viruses with the potential to shape carbon cycling in soil.</title>
        <authorList>
            <person name="Starr E.P."/>
            <person name="Nuccio E."/>
            <person name="Pett-Ridge J."/>
            <person name="Banfield J.F."/>
            <person name="Firestone M.K."/>
        </authorList>
    </citation>
    <scope>NUCLEOTIDE SEQUENCE</scope>
    <source>
        <strain evidence="8">H1_Bulk_Litter_6_scaffold_453</strain>
    </source>
</reference>
<dbReference type="GO" id="GO:0044423">
    <property type="term" value="C:virion component"/>
    <property type="evidence" value="ECO:0007669"/>
    <property type="project" value="UniProtKB-KW"/>
</dbReference>
<evidence type="ECO:0000256" key="2">
    <source>
        <dbReference type="ARBA" id="ARBA00022581"/>
    </source>
</evidence>
<evidence type="ECO:0000256" key="5">
    <source>
        <dbReference type="ARBA" id="ARBA00023104"/>
    </source>
</evidence>
<evidence type="ECO:0000256" key="7">
    <source>
        <dbReference type="ARBA" id="ARBA00035110"/>
    </source>
</evidence>
<gene>
    <name evidence="8" type="ORF">H1BulkLitter6453_000003</name>
</gene>
<keyword evidence="3" id="KW-1161">Viral attachment to host cell</keyword>
<name>A0A514D6S6_9VIRU</name>
<comment type="subcellular location">
    <subcellularLocation>
        <location evidence="1">Virion</location>
    </subcellularLocation>
</comment>
<keyword evidence="4" id="KW-0946">Virion</keyword>
<sequence>MTRTRTRASLNSEGTYTKLFFGTTTTSLGHVNDVSRCEDDVGINSDHPLNIVHQRWNIVPLEGTDNSQLPYRSDSFANYPPEFYQLAVLSHLDTGFSPLDPVTKVLARTNPSRPIFNLPAFIGEMKDLPALFKGLGHNLLDKGANAYLSYQFGWRPLINDIGTALDFSKQVDARIGELKRMFSDKGLKRRIKLGEATVSQDELDVVVQSDGAFVRCKHTARTQKRMWGTVRWKPADGAYPPSTDLGSYTVAKALLGAGVSGFTQAAWQLMPWSWMVDWFGNVDEYLQASDNTIPATHSDVNIMTNIVSTHKFTVKDKPSWLTGGDASGTLETKSRFQGSSPSLAAKVPLLSGSQISILGALAVQRLPPHVKREAIAIGRRAFR</sequence>
<accession>A0A514D6S6</accession>
<evidence type="ECO:0000313" key="8">
    <source>
        <dbReference type="EMBL" id="QDH89309.1"/>
    </source>
</evidence>
<keyword evidence="5" id="KW-1175">Viral attachment to host cell pilus</keyword>
<keyword evidence="2" id="KW-0945">Host-virus interaction</keyword>
<evidence type="ECO:0000256" key="1">
    <source>
        <dbReference type="ARBA" id="ARBA00004328"/>
    </source>
</evidence>
<evidence type="ECO:0000256" key="6">
    <source>
        <dbReference type="ARBA" id="ARBA00023296"/>
    </source>
</evidence>
<proteinExistence type="inferred from homology"/>